<dbReference type="Proteomes" id="UP001596514">
    <property type="component" value="Unassembled WGS sequence"/>
</dbReference>
<evidence type="ECO:0000313" key="3">
    <source>
        <dbReference type="Proteomes" id="UP001596514"/>
    </source>
</evidence>
<dbReference type="Gene3D" id="1.20.970.10">
    <property type="entry name" value="Transferase, Pyrimidine Nucleoside Phosphorylase, Chain C"/>
    <property type="match status" value="1"/>
</dbReference>
<name>A0ABW2SW15_9ACTN</name>
<accession>A0ABW2SW15</accession>
<evidence type="ECO:0000313" key="2">
    <source>
        <dbReference type="EMBL" id="MFC7600462.1"/>
    </source>
</evidence>
<dbReference type="RefSeq" id="WP_343969607.1">
    <property type="nucleotide sequence ID" value="NZ_BAAAGK010000079.1"/>
</dbReference>
<comment type="caution">
    <text evidence="2">The sequence shown here is derived from an EMBL/GenBank/DDBJ whole genome shotgun (WGS) entry which is preliminary data.</text>
</comment>
<protein>
    <recommendedName>
        <fullName evidence="4">Transposase</fullName>
    </recommendedName>
</protein>
<proteinExistence type="predicted"/>
<evidence type="ECO:0008006" key="4">
    <source>
        <dbReference type="Google" id="ProtNLM"/>
    </source>
</evidence>
<feature type="region of interest" description="Disordered" evidence="1">
    <location>
        <begin position="1"/>
        <end position="22"/>
    </location>
</feature>
<keyword evidence="3" id="KW-1185">Reference proteome</keyword>
<dbReference type="EMBL" id="JBHTEE010000001">
    <property type="protein sequence ID" value="MFC7600462.1"/>
    <property type="molecule type" value="Genomic_DNA"/>
</dbReference>
<gene>
    <name evidence="2" type="ORF">ACFQVD_10170</name>
</gene>
<reference evidence="3" key="1">
    <citation type="journal article" date="2019" name="Int. J. Syst. Evol. Microbiol.">
        <title>The Global Catalogue of Microorganisms (GCM) 10K type strain sequencing project: providing services to taxonomists for standard genome sequencing and annotation.</title>
        <authorList>
            <consortium name="The Broad Institute Genomics Platform"/>
            <consortium name="The Broad Institute Genome Sequencing Center for Infectious Disease"/>
            <person name="Wu L."/>
            <person name="Ma J."/>
        </authorList>
    </citation>
    <scope>NUCLEOTIDE SEQUENCE [LARGE SCALE GENOMIC DNA]</scope>
    <source>
        <strain evidence="3">JCM 10083</strain>
    </source>
</reference>
<organism evidence="2 3">
    <name type="scientific">Streptosporangium amethystogenes subsp. fukuiense</name>
    <dbReference type="NCBI Taxonomy" id="698418"/>
    <lineage>
        <taxon>Bacteria</taxon>
        <taxon>Bacillati</taxon>
        <taxon>Actinomycetota</taxon>
        <taxon>Actinomycetes</taxon>
        <taxon>Streptosporangiales</taxon>
        <taxon>Streptosporangiaceae</taxon>
        <taxon>Streptosporangium</taxon>
    </lineage>
</organism>
<sequence>MRTTHDRVPAARRPVPRPRLRHPSWPTILATLLDRRHLTASNTAWAMEQVVRGAARASAGSSSPG</sequence>
<evidence type="ECO:0000256" key="1">
    <source>
        <dbReference type="SAM" id="MobiDB-lite"/>
    </source>
</evidence>